<dbReference type="RefSeq" id="WP_149732074.1">
    <property type="nucleotide sequence ID" value="NZ_FMXB01000011.1"/>
</dbReference>
<dbReference type="PIRSF" id="PIRSF006521">
    <property type="entry name" value="Transl_elong_EF1B_B_arc"/>
    <property type="match status" value="1"/>
</dbReference>
<evidence type="ECO:0000313" key="10">
    <source>
        <dbReference type="Proteomes" id="UP000323439"/>
    </source>
</evidence>
<evidence type="ECO:0000256" key="3">
    <source>
        <dbReference type="ARBA" id="ARBA00017600"/>
    </source>
</evidence>
<dbReference type="HAMAP" id="MF_00043">
    <property type="entry name" value="EF1_beta"/>
    <property type="match status" value="1"/>
</dbReference>
<keyword evidence="4 7" id="KW-0251">Elongation factor</keyword>
<evidence type="ECO:0000259" key="8">
    <source>
        <dbReference type="SMART" id="SM00888"/>
    </source>
</evidence>
<evidence type="ECO:0000256" key="4">
    <source>
        <dbReference type="ARBA" id="ARBA00022768"/>
    </source>
</evidence>
<evidence type="ECO:0000256" key="2">
    <source>
        <dbReference type="ARBA" id="ARBA00007411"/>
    </source>
</evidence>
<evidence type="ECO:0000256" key="1">
    <source>
        <dbReference type="ARBA" id="ARBA00003815"/>
    </source>
</evidence>
<comment type="similarity">
    <text evidence="2 7">Belongs to the EF-1-beta/EF-1-delta family.</text>
</comment>
<protein>
    <recommendedName>
        <fullName evidence="3 7">Elongation factor 1-beta</fullName>
        <shortName evidence="7">EF-1-beta</shortName>
    </recommendedName>
    <alternativeName>
        <fullName evidence="6 7">aEF-1beta</fullName>
    </alternativeName>
</protein>
<dbReference type="PANTHER" id="PTHR39647">
    <property type="entry name" value="ELONGATION FACTOR 1-BETA"/>
    <property type="match status" value="1"/>
</dbReference>
<dbReference type="InterPro" id="IPR014038">
    <property type="entry name" value="EF1B_bsu/dsu_GNE"/>
</dbReference>
<evidence type="ECO:0000256" key="5">
    <source>
        <dbReference type="ARBA" id="ARBA00022917"/>
    </source>
</evidence>
<dbReference type="Pfam" id="PF00736">
    <property type="entry name" value="EF1_GNE"/>
    <property type="match status" value="1"/>
</dbReference>
<dbReference type="Proteomes" id="UP000323439">
    <property type="component" value="Unassembled WGS sequence"/>
</dbReference>
<keyword evidence="10" id="KW-1185">Reference proteome</keyword>
<dbReference type="CDD" id="cd00292">
    <property type="entry name" value="EF1B"/>
    <property type="match status" value="1"/>
</dbReference>
<proteinExistence type="inferred from homology"/>
<dbReference type="AlphaFoldDB" id="A0A1G5WNI1"/>
<dbReference type="InterPro" id="IPR014717">
    <property type="entry name" value="Transl_elong_EF1B/ribsomal_bS6"/>
</dbReference>
<dbReference type="PANTHER" id="PTHR39647:SF1">
    <property type="entry name" value="ELONGATION FACTOR 1-BETA"/>
    <property type="match status" value="1"/>
</dbReference>
<reference evidence="9 10" key="1">
    <citation type="submission" date="2016-10" db="EMBL/GenBank/DDBJ databases">
        <authorList>
            <person name="Varghese N."/>
            <person name="Submissions S."/>
        </authorList>
    </citation>
    <scope>NUCLEOTIDE SEQUENCE [LARGE SCALE GENOMIC DNA]</scope>
    <source>
        <strain evidence="9 10">DSM 16643</strain>
    </source>
</reference>
<comment type="function">
    <text evidence="1 7">Promotes the exchange of GDP for GTP in EF-1-alpha/GDP, thus allowing the regeneration of EF-1-alpha/GTP that could then be used to form the ternary complex EF-1-alpha/GTP/AAtRNA.</text>
</comment>
<sequence length="89" mass="9393">MGEVLTTMKIMPESPEEDLEAIKATIESSMPEGAKIHDIAEEPIAFGLVAIILNFITEDGEGGSESVEEMVSAIDGVASIEITGVGRLM</sequence>
<dbReference type="InterPro" id="IPR036219">
    <property type="entry name" value="eEF-1beta-like_sf"/>
</dbReference>
<name>A0A1G5WNI1_9EURY</name>
<dbReference type="SUPFAM" id="SSF54984">
    <property type="entry name" value="eEF-1beta-like"/>
    <property type="match status" value="1"/>
</dbReference>
<keyword evidence="5 7" id="KW-0648">Protein biosynthesis</keyword>
<dbReference type="InterPro" id="IPR004542">
    <property type="entry name" value="Transl_elong_EF1B_B_arc"/>
</dbReference>
<organism evidence="9 10">
    <name type="scientific">Methanobrevibacter millerae</name>
    <dbReference type="NCBI Taxonomy" id="230361"/>
    <lineage>
        <taxon>Archaea</taxon>
        <taxon>Methanobacteriati</taxon>
        <taxon>Methanobacteriota</taxon>
        <taxon>Methanomada group</taxon>
        <taxon>Methanobacteria</taxon>
        <taxon>Methanobacteriales</taxon>
        <taxon>Methanobacteriaceae</taxon>
        <taxon>Methanobrevibacter</taxon>
    </lineage>
</organism>
<dbReference type="GO" id="GO:0003746">
    <property type="term" value="F:translation elongation factor activity"/>
    <property type="evidence" value="ECO:0007669"/>
    <property type="project" value="UniProtKB-UniRule"/>
</dbReference>
<dbReference type="NCBIfam" id="TIGR00489">
    <property type="entry name" value="aEF-1_beta"/>
    <property type="match status" value="1"/>
</dbReference>
<dbReference type="OrthoDB" id="84643at2157"/>
<dbReference type="SMART" id="SM00888">
    <property type="entry name" value="EF1_GNE"/>
    <property type="match status" value="1"/>
</dbReference>
<evidence type="ECO:0000313" key="9">
    <source>
        <dbReference type="EMBL" id="SDA59673.1"/>
    </source>
</evidence>
<evidence type="ECO:0000256" key="7">
    <source>
        <dbReference type="HAMAP-Rule" id="MF_00043"/>
    </source>
</evidence>
<dbReference type="NCBIfam" id="NF001670">
    <property type="entry name" value="PRK00435.1"/>
    <property type="match status" value="1"/>
</dbReference>
<dbReference type="EMBL" id="FMXB01000011">
    <property type="protein sequence ID" value="SDA59673.1"/>
    <property type="molecule type" value="Genomic_DNA"/>
</dbReference>
<gene>
    <name evidence="7" type="primary">ef1b</name>
    <name evidence="9" type="ORF">SAMN02910315_01541</name>
</gene>
<accession>A0A1G5WNI1</accession>
<dbReference type="Gene3D" id="3.30.70.60">
    <property type="match status" value="1"/>
</dbReference>
<evidence type="ECO:0000256" key="6">
    <source>
        <dbReference type="ARBA" id="ARBA00032274"/>
    </source>
</evidence>
<feature type="domain" description="Translation elongation factor EF1B beta/delta subunit guanine nucleotide exchange" evidence="8">
    <location>
        <begin position="3"/>
        <end position="88"/>
    </location>
</feature>